<accession>A0A8T0QSV0</accession>
<organism evidence="2 3">
    <name type="scientific">Panicum virgatum</name>
    <name type="common">Blackwell switchgrass</name>
    <dbReference type="NCBI Taxonomy" id="38727"/>
    <lineage>
        <taxon>Eukaryota</taxon>
        <taxon>Viridiplantae</taxon>
        <taxon>Streptophyta</taxon>
        <taxon>Embryophyta</taxon>
        <taxon>Tracheophyta</taxon>
        <taxon>Spermatophyta</taxon>
        <taxon>Magnoliopsida</taxon>
        <taxon>Liliopsida</taxon>
        <taxon>Poales</taxon>
        <taxon>Poaceae</taxon>
        <taxon>PACMAD clade</taxon>
        <taxon>Panicoideae</taxon>
        <taxon>Panicodae</taxon>
        <taxon>Paniceae</taxon>
        <taxon>Panicinae</taxon>
        <taxon>Panicum</taxon>
        <taxon>Panicum sect. Hiantes</taxon>
    </lineage>
</organism>
<dbReference type="EMBL" id="CM029048">
    <property type="protein sequence ID" value="KAG2576025.1"/>
    <property type="molecule type" value="Genomic_DNA"/>
</dbReference>
<reference evidence="2" key="1">
    <citation type="submission" date="2020-05" db="EMBL/GenBank/DDBJ databases">
        <title>WGS assembly of Panicum virgatum.</title>
        <authorList>
            <person name="Lovell J.T."/>
            <person name="Jenkins J."/>
            <person name="Shu S."/>
            <person name="Juenger T.E."/>
            <person name="Schmutz J."/>
        </authorList>
    </citation>
    <scope>NUCLEOTIDE SEQUENCE</scope>
    <source>
        <strain evidence="2">AP13</strain>
    </source>
</reference>
<comment type="caution">
    <text evidence="2">The sequence shown here is derived from an EMBL/GenBank/DDBJ whole genome shotgun (WGS) entry which is preliminary data.</text>
</comment>
<dbReference type="AlphaFoldDB" id="A0A8T0QSV0"/>
<gene>
    <name evidence="2" type="ORF">PVAP13_6NG036700</name>
</gene>
<name>A0A8T0QSV0_PANVG</name>
<sequence>MPSPLPLQDPRPPRRRGALPPGSTAGAASLSSPPGSAAASASGRRIRRRPHRADSFCAGLHHRHPRPLRGWRRPSSPGTTTAPVLSLCPLPPTRMRERPLLGPMSYSTWRRGEDSATSGGTGGLCWCGGIGRGMGCGRFYSKCFRYLHAEEIGGTSADSLKVPCQIYIYIFYRFYVA</sequence>
<dbReference type="Proteomes" id="UP000823388">
    <property type="component" value="Chromosome 6N"/>
</dbReference>
<feature type="region of interest" description="Disordered" evidence="1">
    <location>
        <begin position="1"/>
        <end position="54"/>
    </location>
</feature>
<protein>
    <submittedName>
        <fullName evidence="2">Uncharacterized protein</fullName>
    </submittedName>
</protein>
<evidence type="ECO:0000313" key="3">
    <source>
        <dbReference type="Proteomes" id="UP000823388"/>
    </source>
</evidence>
<evidence type="ECO:0000256" key="1">
    <source>
        <dbReference type="SAM" id="MobiDB-lite"/>
    </source>
</evidence>
<feature type="compositionally biased region" description="Low complexity" evidence="1">
    <location>
        <begin position="20"/>
        <end position="43"/>
    </location>
</feature>
<keyword evidence="3" id="KW-1185">Reference proteome</keyword>
<feature type="compositionally biased region" description="Pro residues" evidence="1">
    <location>
        <begin position="1"/>
        <end position="10"/>
    </location>
</feature>
<proteinExistence type="predicted"/>
<evidence type="ECO:0000313" key="2">
    <source>
        <dbReference type="EMBL" id="KAG2576025.1"/>
    </source>
</evidence>